<evidence type="ECO:0000256" key="4">
    <source>
        <dbReference type="PIRSR" id="PIRSR602081-1"/>
    </source>
</evidence>
<feature type="binding site" evidence="4">
    <location>
        <begin position="376"/>
        <end position="378"/>
    </location>
    <ligand>
        <name>FAD</name>
        <dbReference type="ChEBI" id="CHEBI:57692"/>
    </ligand>
</feature>
<dbReference type="GO" id="GO:0006950">
    <property type="term" value="P:response to stress"/>
    <property type="evidence" value="ECO:0007669"/>
    <property type="project" value="UniProtKB-ARBA"/>
</dbReference>
<evidence type="ECO:0000256" key="1">
    <source>
        <dbReference type="ARBA" id="ARBA00022630"/>
    </source>
</evidence>
<evidence type="ECO:0000256" key="6">
    <source>
        <dbReference type="RuleBase" id="RU004182"/>
    </source>
</evidence>
<dbReference type="GO" id="GO:0003677">
    <property type="term" value="F:DNA binding"/>
    <property type="evidence" value="ECO:0007669"/>
    <property type="project" value="TreeGrafter"/>
</dbReference>
<dbReference type="PRINTS" id="PR00147">
    <property type="entry name" value="DNAPHOTLYASE"/>
</dbReference>
<accession>A0A264W2P9</accession>
<dbReference type="SUPFAM" id="SSF48173">
    <property type="entry name" value="Cryptochrome/photolyase FAD-binding domain"/>
    <property type="match status" value="1"/>
</dbReference>
<evidence type="ECO:0000256" key="2">
    <source>
        <dbReference type="ARBA" id="ARBA00022827"/>
    </source>
</evidence>
<dbReference type="GO" id="GO:0071949">
    <property type="term" value="F:FAD binding"/>
    <property type="evidence" value="ECO:0007669"/>
    <property type="project" value="TreeGrafter"/>
</dbReference>
<feature type="domain" description="Photolyase/cryptochrome alpha/beta" evidence="7">
    <location>
        <begin position="19"/>
        <end position="143"/>
    </location>
</feature>
<gene>
    <name evidence="8" type="ORF">CF394_08970</name>
</gene>
<dbReference type="GO" id="GO:0006139">
    <property type="term" value="P:nucleobase-containing compound metabolic process"/>
    <property type="evidence" value="ECO:0007669"/>
    <property type="project" value="UniProtKB-ARBA"/>
</dbReference>
<dbReference type="InterPro" id="IPR018394">
    <property type="entry name" value="DNA_photolyase_1_CS_C"/>
</dbReference>
<dbReference type="Pfam" id="PF00875">
    <property type="entry name" value="DNA_photolyase"/>
    <property type="match status" value="1"/>
</dbReference>
<dbReference type="InterPro" id="IPR036155">
    <property type="entry name" value="Crypto/Photolyase_N_sf"/>
</dbReference>
<evidence type="ECO:0000313" key="9">
    <source>
        <dbReference type="Proteomes" id="UP000217065"/>
    </source>
</evidence>
<dbReference type="PROSITE" id="PS51645">
    <property type="entry name" value="PHR_CRY_ALPHA_BETA"/>
    <property type="match status" value="1"/>
</dbReference>
<dbReference type="Gene3D" id="1.10.579.10">
    <property type="entry name" value="DNA Cyclobutane Dipyrimidine Photolyase, subunit A, domain 3"/>
    <property type="match status" value="1"/>
</dbReference>
<dbReference type="InterPro" id="IPR014729">
    <property type="entry name" value="Rossmann-like_a/b/a_fold"/>
</dbReference>
<sequence>MARYVKKTIHLKKALLMSKRSLVWFRRDLRLHDHPALAQAGHDGRVLALFTVSPEMRKLEASCWWLEESLRELKSTLHDKGITLLVTDVDPTTCIPKLVEDYSCDQVLWNDSYATDERKVELAVKKSLDTKSISYQALDGDLLFPHHELTKENGDPYSIFTPFYKRSQQETVKRPIAMPEEWQGIRTEALLTIEELELLPDHPWTKKFASHWSPGEKAGIAKFQQFAKSDIEAYKKMRDFPDAQATSEISPYLTWGNLSVRAVYYAAKREKNAEPYLRQLVWREFAKRQLMQHPTLETKALRSEFEKFSWRDSQADFEKWKRGETGYPLVDAGMKQLWETGWMHNRVRMVAASFLTKHLLLPWQWGAEWFKETLVDYDEANNGMGWQWVAGTGIDAAPYFRIFNPTTQLEKFDKHEEYVHHWKANQDLEPIVDHKEARERALKANKAIK</sequence>
<dbReference type="PANTHER" id="PTHR11455">
    <property type="entry name" value="CRYPTOCHROME"/>
    <property type="match status" value="1"/>
</dbReference>
<dbReference type="EMBL" id="NOKQ01000217">
    <property type="protein sequence ID" value="OZS77876.1"/>
    <property type="molecule type" value="Genomic_DNA"/>
</dbReference>
<evidence type="ECO:0000313" key="8">
    <source>
        <dbReference type="EMBL" id="OZS77876.1"/>
    </source>
</evidence>
<dbReference type="SUPFAM" id="SSF52425">
    <property type="entry name" value="Cryptochrome/photolyase, N-terminal domain"/>
    <property type="match status" value="1"/>
</dbReference>
<dbReference type="OrthoDB" id="9772484at2"/>
<dbReference type="Pfam" id="PF03441">
    <property type="entry name" value="FAD_binding_7"/>
    <property type="match status" value="1"/>
</dbReference>
<keyword evidence="9" id="KW-1185">Reference proteome</keyword>
<feature type="site" description="Electron transfer via tryptophanyl radical" evidence="5">
    <location>
        <position position="310"/>
    </location>
</feature>
<dbReference type="InterPro" id="IPR002081">
    <property type="entry name" value="Cryptochrome/DNA_photolyase_1"/>
</dbReference>
<dbReference type="InterPro" id="IPR036134">
    <property type="entry name" value="Crypto/Photolyase_FAD-like_sf"/>
</dbReference>
<comment type="similarity">
    <text evidence="6">Belongs to the DNA photolyase family.</text>
</comment>
<dbReference type="InterPro" id="IPR006050">
    <property type="entry name" value="DNA_photolyase_N"/>
</dbReference>
<dbReference type="PANTHER" id="PTHR11455:SF9">
    <property type="entry name" value="CRYPTOCHROME CIRCADIAN CLOCK 5 ISOFORM X1"/>
    <property type="match status" value="1"/>
</dbReference>
<dbReference type="InterPro" id="IPR005101">
    <property type="entry name" value="Cryptochr/Photolyase_FAD-bd"/>
</dbReference>
<dbReference type="GO" id="GO:0009416">
    <property type="term" value="P:response to light stimulus"/>
    <property type="evidence" value="ECO:0007669"/>
    <property type="project" value="TreeGrafter"/>
</dbReference>
<feature type="site" description="Electron transfer via tryptophanyl radical" evidence="5">
    <location>
        <position position="386"/>
    </location>
</feature>
<dbReference type="GO" id="GO:0003904">
    <property type="term" value="F:deoxyribodipyrimidine photo-lyase activity"/>
    <property type="evidence" value="ECO:0007669"/>
    <property type="project" value="TreeGrafter"/>
</dbReference>
<feature type="binding site" evidence="4">
    <location>
        <position position="234"/>
    </location>
    <ligand>
        <name>FAD</name>
        <dbReference type="ChEBI" id="CHEBI:57692"/>
    </ligand>
</feature>
<comment type="cofactor">
    <cofactor evidence="4">
        <name>FAD</name>
        <dbReference type="ChEBI" id="CHEBI:57692"/>
    </cofactor>
    <text evidence="4">Binds 1 FAD per subunit.</text>
</comment>
<evidence type="ECO:0000256" key="5">
    <source>
        <dbReference type="PIRSR" id="PIRSR602081-2"/>
    </source>
</evidence>
<organism evidence="8 9">
    <name type="scientific">Tetzosporium hominis</name>
    <dbReference type="NCBI Taxonomy" id="2020506"/>
    <lineage>
        <taxon>Bacteria</taxon>
        <taxon>Bacillati</taxon>
        <taxon>Bacillota</taxon>
        <taxon>Bacilli</taxon>
        <taxon>Bacillales</taxon>
        <taxon>Caryophanaceae</taxon>
        <taxon>Tetzosporium</taxon>
    </lineage>
</organism>
<protein>
    <recommendedName>
        <fullName evidence="7">Photolyase/cryptochrome alpha/beta domain-containing protein</fullName>
    </recommendedName>
</protein>
<keyword evidence="3 6" id="KW-0157">Chromophore</keyword>
<name>A0A264W2P9_9BACL</name>
<feature type="binding site" evidence="4">
    <location>
        <begin position="246"/>
        <end position="250"/>
    </location>
    <ligand>
        <name>FAD</name>
        <dbReference type="ChEBI" id="CHEBI:57692"/>
    </ligand>
</feature>
<dbReference type="AlphaFoldDB" id="A0A264W2P9"/>
<dbReference type="PROSITE" id="PS00691">
    <property type="entry name" value="DNA_PHOTOLYASES_1_2"/>
    <property type="match status" value="1"/>
</dbReference>
<keyword evidence="1 4" id="KW-0285">Flavoprotein</keyword>
<evidence type="ECO:0000259" key="7">
    <source>
        <dbReference type="PROSITE" id="PS51645"/>
    </source>
</evidence>
<evidence type="ECO:0000256" key="3">
    <source>
        <dbReference type="ARBA" id="ARBA00022991"/>
    </source>
</evidence>
<proteinExistence type="inferred from homology"/>
<reference evidence="8 9" key="1">
    <citation type="submission" date="2017-07" db="EMBL/GenBank/DDBJ databases">
        <title>Tetzosporium hominis gen.nov. sp.nov.</title>
        <authorList>
            <person name="Tetz G."/>
            <person name="Tetz V."/>
        </authorList>
    </citation>
    <scope>NUCLEOTIDE SEQUENCE [LARGE SCALE GENOMIC DNA]</scope>
    <source>
        <strain evidence="8 9">VT-49</strain>
    </source>
</reference>
<dbReference type="Gene3D" id="3.40.50.620">
    <property type="entry name" value="HUPs"/>
    <property type="match status" value="1"/>
</dbReference>
<dbReference type="Gene3D" id="1.25.40.80">
    <property type="match status" value="1"/>
</dbReference>
<comment type="caution">
    <text evidence="8">The sequence shown here is derived from an EMBL/GenBank/DDBJ whole genome shotgun (WGS) entry which is preliminary data.</text>
</comment>
<feature type="site" description="Electron transfer via tryptophanyl radical" evidence="5">
    <location>
        <position position="363"/>
    </location>
</feature>
<dbReference type="Proteomes" id="UP000217065">
    <property type="component" value="Unassembled WGS sequence"/>
</dbReference>
<keyword evidence="2 4" id="KW-0274">FAD</keyword>
<feature type="binding site" evidence="4">
    <location>
        <position position="276"/>
    </location>
    <ligand>
        <name>FAD</name>
        <dbReference type="ChEBI" id="CHEBI:57692"/>
    </ligand>
</feature>